<gene>
    <name evidence="2" type="ORF">CDAR_297111</name>
</gene>
<name>A0AAV4Q8G0_9ARAC</name>
<dbReference type="Proteomes" id="UP001054837">
    <property type="component" value="Unassembled WGS sequence"/>
</dbReference>
<dbReference type="AlphaFoldDB" id="A0AAV4Q8G0"/>
<comment type="caution">
    <text evidence="2">The sequence shown here is derived from an EMBL/GenBank/DDBJ whole genome shotgun (WGS) entry which is preliminary data.</text>
</comment>
<reference evidence="2 3" key="1">
    <citation type="submission" date="2021-06" db="EMBL/GenBank/DDBJ databases">
        <title>Caerostris darwini draft genome.</title>
        <authorList>
            <person name="Kono N."/>
            <person name="Arakawa K."/>
        </authorList>
    </citation>
    <scope>NUCLEOTIDE SEQUENCE [LARGE SCALE GENOMIC DNA]</scope>
</reference>
<dbReference type="EMBL" id="BPLQ01004155">
    <property type="protein sequence ID" value="GIY05968.1"/>
    <property type="molecule type" value="Genomic_DNA"/>
</dbReference>
<evidence type="ECO:0000313" key="2">
    <source>
        <dbReference type="EMBL" id="GIY05968.1"/>
    </source>
</evidence>
<accession>A0AAV4Q8G0</accession>
<evidence type="ECO:0000256" key="1">
    <source>
        <dbReference type="SAM" id="MobiDB-lite"/>
    </source>
</evidence>
<keyword evidence="3" id="KW-1185">Reference proteome</keyword>
<proteinExistence type="predicted"/>
<evidence type="ECO:0000313" key="3">
    <source>
        <dbReference type="Proteomes" id="UP001054837"/>
    </source>
</evidence>
<feature type="compositionally biased region" description="Polar residues" evidence="1">
    <location>
        <begin position="38"/>
        <end position="51"/>
    </location>
</feature>
<protein>
    <submittedName>
        <fullName evidence="2">Uncharacterized protein</fullName>
    </submittedName>
</protein>
<sequence length="114" mass="12414">MVANGACHPVRASLFIYLVELLRSSAPTPTPPPLLPSVHSQSSVDESTRNRSSFCGDNCRILLTTQVHQVRELMSSSLPSKSTAANATANNNIRNAEGDIYGWEGDYEPSIRLQ</sequence>
<feature type="region of interest" description="Disordered" evidence="1">
    <location>
        <begin position="28"/>
        <end position="51"/>
    </location>
</feature>
<organism evidence="2 3">
    <name type="scientific">Caerostris darwini</name>
    <dbReference type="NCBI Taxonomy" id="1538125"/>
    <lineage>
        <taxon>Eukaryota</taxon>
        <taxon>Metazoa</taxon>
        <taxon>Ecdysozoa</taxon>
        <taxon>Arthropoda</taxon>
        <taxon>Chelicerata</taxon>
        <taxon>Arachnida</taxon>
        <taxon>Araneae</taxon>
        <taxon>Araneomorphae</taxon>
        <taxon>Entelegynae</taxon>
        <taxon>Araneoidea</taxon>
        <taxon>Araneidae</taxon>
        <taxon>Caerostris</taxon>
    </lineage>
</organism>